<name>A0AAE0FY56_9CHLO</name>
<proteinExistence type="predicted"/>
<dbReference type="AlphaFoldDB" id="A0AAE0FY56"/>
<reference evidence="3 4" key="1">
    <citation type="journal article" date="2015" name="Genome Biol. Evol.">
        <title>Comparative Genomics of a Bacterivorous Green Alga Reveals Evolutionary Causalities and Consequences of Phago-Mixotrophic Mode of Nutrition.</title>
        <authorList>
            <person name="Burns J.A."/>
            <person name="Paasch A."/>
            <person name="Narechania A."/>
            <person name="Kim E."/>
        </authorList>
    </citation>
    <scope>NUCLEOTIDE SEQUENCE [LARGE SCALE GENOMIC DNA]</scope>
    <source>
        <strain evidence="3 4">PLY_AMNH</strain>
    </source>
</reference>
<protein>
    <recommendedName>
        <fullName evidence="2">PH domain-containing protein</fullName>
    </recommendedName>
</protein>
<dbReference type="InterPro" id="IPR001849">
    <property type="entry name" value="PH_domain"/>
</dbReference>
<feature type="domain" description="PH" evidence="2">
    <location>
        <begin position="17"/>
        <end position="123"/>
    </location>
</feature>
<feature type="compositionally biased region" description="Basic and acidic residues" evidence="1">
    <location>
        <begin position="255"/>
        <end position="280"/>
    </location>
</feature>
<sequence length="364" mass="39833">MSPDDPNMEMDRSAENAQVLCGYLRKKGVGFTGRTWRLRYIVVNEFVAGKAVMRYQVSRDSKEILGQIALYQAYAVKLAEGKGYYGISGTEFIVECPHRIYQFCAETAAVAYEWVEELTMRTPAAVLSLALSERLPPSFSPAPAETPTKVISATAKSPSTPCTPTVTSPTQRVAGYKNVSYSVYSEQVWNLRSQMFQHEQENIGLQRLVRQKEAEILQLRGGSADEAAEHIQELAADNGRDPPDPAGSSASTPSREGETKQEGPARTKDSANSSAEKKTSDFLVGSSRTVPGRSRAKSEGGERAFNATRHSSLDEQHLRLSAGACTAAGDPSSENAAWRTEGGCEQHRQRLRLLLRGIADVRRA</sequence>
<feature type="region of interest" description="Disordered" evidence="1">
    <location>
        <begin position="235"/>
        <end position="312"/>
    </location>
</feature>
<gene>
    <name evidence="3" type="ORF">CYMTET_23530</name>
</gene>
<dbReference type="Proteomes" id="UP001190700">
    <property type="component" value="Unassembled WGS sequence"/>
</dbReference>
<dbReference type="EMBL" id="LGRX02012104">
    <property type="protein sequence ID" value="KAK3267943.1"/>
    <property type="molecule type" value="Genomic_DNA"/>
</dbReference>
<evidence type="ECO:0000256" key="1">
    <source>
        <dbReference type="SAM" id="MobiDB-lite"/>
    </source>
</evidence>
<dbReference type="Gene3D" id="2.30.29.30">
    <property type="entry name" value="Pleckstrin-homology domain (PH domain)/Phosphotyrosine-binding domain (PTB)"/>
    <property type="match status" value="1"/>
</dbReference>
<dbReference type="InterPro" id="IPR011993">
    <property type="entry name" value="PH-like_dom_sf"/>
</dbReference>
<organism evidence="3 4">
    <name type="scientific">Cymbomonas tetramitiformis</name>
    <dbReference type="NCBI Taxonomy" id="36881"/>
    <lineage>
        <taxon>Eukaryota</taxon>
        <taxon>Viridiplantae</taxon>
        <taxon>Chlorophyta</taxon>
        <taxon>Pyramimonadophyceae</taxon>
        <taxon>Pyramimonadales</taxon>
        <taxon>Pyramimonadaceae</taxon>
        <taxon>Cymbomonas</taxon>
    </lineage>
</organism>
<evidence type="ECO:0000313" key="3">
    <source>
        <dbReference type="EMBL" id="KAK3267943.1"/>
    </source>
</evidence>
<dbReference type="SUPFAM" id="SSF50729">
    <property type="entry name" value="PH domain-like"/>
    <property type="match status" value="1"/>
</dbReference>
<dbReference type="SMART" id="SM00233">
    <property type="entry name" value="PH"/>
    <property type="match status" value="1"/>
</dbReference>
<accession>A0AAE0FY56</accession>
<evidence type="ECO:0000259" key="2">
    <source>
        <dbReference type="PROSITE" id="PS50003"/>
    </source>
</evidence>
<comment type="caution">
    <text evidence="3">The sequence shown here is derived from an EMBL/GenBank/DDBJ whole genome shotgun (WGS) entry which is preliminary data.</text>
</comment>
<keyword evidence="4" id="KW-1185">Reference proteome</keyword>
<dbReference type="PROSITE" id="PS50003">
    <property type="entry name" value="PH_DOMAIN"/>
    <property type="match status" value="1"/>
</dbReference>
<evidence type="ECO:0000313" key="4">
    <source>
        <dbReference type="Proteomes" id="UP001190700"/>
    </source>
</evidence>